<dbReference type="OrthoDB" id="9791035at2"/>
<feature type="transmembrane region" description="Helical" evidence="1">
    <location>
        <begin position="297"/>
        <end position="317"/>
    </location>
</feature>
<dbReference type="Gene3D" id="3.30.70.1320">
    <property type="entry name" value="Multidrug efflux transporter AcrB pore domain like"/>
    <property type="match status" value="2"/>
</dbReference>
<keyword evidence="1" id="KW-1133">Transmembrane helix</keyword>
<feature type="transmembrane region" description="Helical" evidence="1">
    <location>
        <begin position="779"/>
        <end position="799"/>
    </location>
</feature>
<keyword evidence="1" id="KW-0812">Transmembrane</keyword>
<dbReference type="STRING" id="549789.NIES30_06055"/>
<reference evidence="2 3" key="1">
    <citation type="submission" date="2016-11" db="EMBL/GenBank/DDBJ databases">
        <title>Draft Genome Sequences of Nine Cyanobacterial Strains from Diverse Habitats.</title>
        <authorList>
            <person name="Zhu T."/>
            <person name="Hou S."/>
            <person name="Lu X."/>
            <person name="Hess W.R."/>
        </authorList>
    </citation>
    <scope>NUCLEOTIDE SEQUENCE [LARGE SCALE GENOMIC DNA]</scope>
    <source>
        <strain evidence="2 3">NIES-30</strain>
    </source>
</reference>
<dbReference type="Gene3D" id="1.20.1640.10">
    <property type="entry name" value="Multidrug efflux transporter AcrB transmembrane domain"/>
    <property type="match status" value="4"/>
</dbReference>
<dbReference type="Gene3D" id="3.30.70.1430">
    <property type="entry name" value="Multidrug efflux transporter AcrB pore domain"/>
    <property type="match status" value="2"/>
</dbReference>
<feature type="transmembrane region" description="Helical" evidence="1">
    <location>
        <begin position="25"/>
        <end position="48"/>
    </location>
</feature>
<protein>
    <submittedName>
        <fullName evidence="2">Cation transporter</fullName>
    </submittedName>
</protein>
<dbReference type="Pfam" id="PF00873">
    <property type="entry name" value="ACR_tran"/>
    <property type="match status" value="3"/>
</dbReference>
<dbReference type="SUPFAM" id="SSF82866">
    <property type="entry name" value="Multidrug efflux transporter AcrB transmembrane domain"/>
    <property type="match status" value="2"/>
</dbReference>
<comment type="caution">
    <text evidence="2">The sequence shown here is derived from an EMBL/GenBank/DDBJ whole genome shotgun (WGS) entry which is preliminary data.</text>
</comment>
<evidence type="ECO:0000256" key="1">
    <source>
        <dbReference type="SAM" id="Phobius"/>
    </source>
</evidence>
<dbReference type="SUPFAM" id="SSF82693">
    <property type="entry name" value="Multidrug efflux transporter AcrB pore domain, PN1, PN2, PC1 and PC2 subdomains"/>
    <property type="match status" value="2"/>
</dbReference>
<dbReference type="EMBL" id="MRCG01000003">
    <property type="protein sequence ID" value="OKH49413.1"/>
    <property type="molecule type" value="Genomic_DNA"/>
</dbReference>
<evidence type="ECO:0000313" key="2">
    <source>
        <dbReference type="EMBL" id="OKH49413.1"/>
    </source>
</evidence>
<dbReference type="PANTHER" id="PTHR32063:SF0">
    <property type="entry name" value="SWARMING MOTILITY PROTEIN SWRC"/>
    <property type="match status" value="1"/>
</dbReference>
<organism evidence="2 3">
    <name type="scientific">Phormidium tenue NIES-30</name>
    <dbReference type="NCBI Taxonomy" id="549789"/>
    <lineage>
        <taxon>Bacteria</taxon>
        <taxon>Bacillati</taxon>
        <taxon>Cyanobacteriota</taxon>
        <taxon>Cyanophyceae</taxon>
        <taxon>Oscillatoriophycideae</taxon>
        <taxon>Oscillatoriales</taxon>
        <taxon>Oscillatoriaceae</taxon>
        <taxon>Phormidium</taxon>
    </lineage>
</organism>
<feature type="transmembrane region" description="Helical" evidence="1">
    <location>
        <begin position="854"/>
        <end position="876"/>
    </location>
</feature>
<feature type="transmembrane region" description="Helical" evidence="1">
    <location>
        <begin position="368"/>
        <end position="388"/>
    </location>
</feature>
<feature type="transmembrane region" description="Helical" evidence="1">
    <location>
        <begin position="400"/>
        <end position="418"/>
    </location>
</feature>
<feature type="transmembrane region" description="Helical" evidence="1">
    <location>
        <begin position="882"/>
        <end position="908"/>
    </location>
</feature>
<dbReference type="RefSeq" id="WP_073607520.1">
    <property type="nucleotide sequence ID" value="NZ_MRCG01000003.1"/>
</dbReference>
<dbReference type="InterPro" id="IPR001036">
    <property type="entry name" value="Acrflvin-R"/>
</dbReference>
<dbReference type="AlphaFoldDB" id="A0A1U7J7V1"/>
<feature type="transmembrane region" description="Helical" evidence="1">
    <location>
        <begin position="270"/>
        <end position="290"/>
    </location>
</feature>
<proteinExistence type="predicted"/>
<keyword evidence="3" id="KW-1185">Reference proteome</keyword>
<evidence type="ECO:0000313" key="3">
    <source>
        <dbReference type="Proteomes" id="UP000185557"/>
    </source>
</evidence>
<keyword evidence="1" id="KW-0472">Membrane</keyword>
<feature type="transmembrane region" description="Helical" evidence="1">
    <location>
        <begin position="805"/>
        <end position="829"/>
    </location>
</feature>
<dbReference type="Gene3D" id="3.30.70.1440">
    <property type="entry name" value="Multidrug efflux transporter AcrB pore domain"/>
    <property type="match status" value="2"/>
</dbReference>
<dbReference type="PANTHER" id="PTHR32063">
    <property type="match status" value="1"/>
</dbReference>
<accession>A0A1U7J7V1</accession>
<feature type="transmembrane region" description="Helical" evidence="1">
    <location>
        <begin position="482"/>
        <end position="502"/>
    </location>
</feature>
<sequence>MPRLNLNQLRERLNLSRFALRNKGLTLFCWIVIGVAGLFAFSSLKYALFPDITFPVVLVNATAPIETAAETEAELTLPLEAQLQPLAGLSRLDSTTSPGRAILRLNFEVNAALEETTAAVEQAIGQTDLAAGFDYEIIPLNLNEATAISYALTSEELPPAELAALVETEILPTLRDIPGVLRVDLRGTGSRATASGEDSFLAELQNPPTLIRFNGEAALAVQVVKQGEANTLEVVDRVEAAIAQIREQQPQVEIALAATQVEFIRASTEATIDALVEAIVLAVLVILAFLRSWRATVITALSIPLSLLGTAIVMAIYGFNLETITLLALAIVIGIIVDDAIVEVENIMRHLEAGATPQQAVLQATDEIALTVTVSTLTIVAVFLPVALMGGTVGQFFKPFGLTVSAAVLFSLLVARTLNPVLAVYWLKASGSPQATAPATPEPTGPEPSNPAVAALLAETGRSTWLERRYSQVLAWSLRHPWIVIGLAIASLVAGIAIIPLIPQGFIPQLDQGQFLLNYRVPLPQRPDGAQLPPPGQLPTGLSAPQAAAAAAEAEAAGRSQLLQRTLQQADDLEAAVAQLPEVESVLTTVGGRGRPNEGSLYIQLREGRDRDTAAVQAQLRQDLPTRAGLETSVEDLQFVDTGGEKPLQVALVGDDLTALQAAAAEIQAQVKALPGFADVRISGAENTADAIVEINRQNGERVAIVSANLSDGNALGDATAQVVDIAESVVPPGVRIDLAGDSARAGEVLGSFGRILILAVICMLLVLLVPFGRLLEPAVVGLSLPLSVVGATLALWITRSDFGIVSLLGLLFLLGLLSKNAILLLDYINQLRRAGLERTDAIKKTGLVRLRPIVMTTASSVLGMVPIALGFGAGAELRQPMAVAIIGGLLTSTLLSLVVVPVLYILLEDGWLRLTKRSA</sequence>
<gene>
    <name evidence="2" type="ORF">NIES30_06055</name>
</gene>
<dbReference type="PRINTS" id="PR00702">
    <property type="entry name" value="ACRIFLAVINRP"/>
</dbReference>
<dbReference type="GO" id="GO:0042910">
    <property type="term" value="F:xenobiotic transmembrane transporter activity"/>
    <property type="evidence" value="ECO:0007669"/>
    <property type="project" value="TreeGrafter"/>
</dbReference>
<feature type="transmembrane region" description="Helical" evidence="1">
    <location>
        <begin position="323"/>
        <end position="342"/>
    </location>
</feature>
<name>A0A1U7J7V1_9CYAN</name>
<dbReference type="Proteomes" id="UP000185557">
    <property type="component" value="Unassembled WGS sequence"/>
</dbReference>
<dbReference type="GO" id="GO:0005886">
    <property type="term" value="C:plasma membrane"/>
    <property type="evidence" value="ECO:0007669"/>
    <property type="project" value="TreeGrafter"/>
</dbReference>
<feature type="transmembrane region" description="Helical" evidence="1">
    <location>
        <begin position="753"/>
        <end position="772"/>
    </location>
</feature>